<dbReference type="EMBL" id="JADGJW010000019">
    <property type="protein sequence ID" value="KAJ3227299.1"/>
    <property type="molecule type" value="Genomic_DNA"/>
</dbReference>
<reference evidence="3" key="1">
    <citation type="submission" date="2020-05" db="EMBL/GenBank/DDBJ databases">
        <title>Phylogenomic resolution of chytrid fungi.</title>
        <authorList>
            <person name="Stajich J.E."/>
            <person name="Amses K."/>
            <person name="Simmons R."/>
            <person name="Seto K."/>
            <person name="Myers J."/>
            <person name="Bonds A."/>
            <person name="Quandt C.A."/>
            <person name="Barry K."/>
            <person name="Liu P."/>
            <person name="Grigoriev I."/>
            <person name="Longcore J.E."/>
            <person name="James T.Y."/>
        </authorList>
    </citation>
    <scope>NUCLEOTIDE SEQUENCE</scope>
    <source>
        <strain evidence="3">JEL0476</strain>
    </source>
</reference>
<feature type="chain" id="PRO_5041970115" description="DOMON domain-containing protein" evidence="1">
    <location>
        <begin position="26"/>
        <end position="218"/>
    </location>
</feature>
<dbReference type="Proteomes" id="UP001211065">
    <property type="component" value="Unassembled WGS sequence"/>
</dbReference>
<evidence type="ECO:0000313" key="4">
    <source>
        <dbReference type="Proteomes" id="UP001211065"/>
    </source>
</evidence>
<evidence type="ECO:0000259" key="2">
    <source>
        <dbReference type="PROSITE" id="PS50836"/>
    </source>
</evidence>
<dbReference type="InterPro" id="IPR015920">
    <property type="entry name" value="Cellobiose_DH-like_cyt"/>
</dbReference>
<dbReference type="SUPFAM" id="SSF49344">
    <property type="entry name" value="CBD9-like"/>
    <property type="match status" value="1"/>
</dbReference>
<dbReference type="Gene3D" id="2.60.40.1210">
    <property type="entry name" value="Cellobiose dehydrogenase, cytochrome domain"/>
    <property type="match status" value="1"/>
</dbReference>
<dbReference type="PANTHER" id="PTHR47797:SF1">
    <property type="entry name" value="CYTOCHROME B561 DOMAIN-CONTAINING PROTEIN-RELATED"/>
    <property type="match status" value="1"/>
</dbReference>
<dbReference type="CDD" id="cd09630">
    <property type="entry name" value="CDH_like_cytochrome"/>
    <property type="match status" value="1"/>
</dbReference>
<evidence type="ECO:0000313" key="3">
    <source>
        <dbReference type="EMBL" id="KAJ3227299.1"/>
    </source>
</evidence>
<dbReference type="PANTHER" id="PTHR47797">
    <property type="entry name" value="DEHYDROGENASE, PUTATIVE (AFU_ORTHOLOGUE AFUA_8G05805)-RELATED"/>
    <property type="match status" value="1"/>
</dbReference>
<sequence length="218" mass="23164">MKNMLSDKLKSFFTLLSLTFTGVVSQAFCSTDSSEGFCVYSKENAQNVEFMMVGPTNIGWMAFGLGKSMSDAEMFIGYMDEGNATVSHRISTGYQLPTVSATPSVTLVPASSGLKEGKTVITFSVPKSRPMVNGHANPLDGTSTSLIFASGNSKVTSGSFSQHDKAHSSVSANLLAASSSFTEGQVPIAAEKPKSSSTTISMNLSLLLVFVFFKILNY</sequence>
<accession>A0AAD5XYX1</accession>
<name>A0AAD5XYX1_9FUNG</name>
<proteinExistence type="predicted"/>
<dbReference type="PROSITE" id="PS50836">
    <property type="entry name" value="DOMON"/>
    <property type="match status" value="1"/>
</dbReference>
<dbReference type="SMART" id="SM00664">
    <property type="entry name" value="DoH"/>
    <property type="match status" value="1"/>
</dbReference>
<protein>
    <recommendedName>
        <fullName evidence="2">DOMON domain-containing protein</fullName>
    </recommendedName>
</protein>
<keyword evidence="4" id="KW-1185">Reference proteome</keyword>
<feature type="signal peptide" evidence="1">
    <location>
        <begin position="1"/>
        <end position="25"/>
    </location>
</feature>
<organism evidence="3 4">
    <name type="scientific">Clydaea vesicula</name>
    <dbReference type="NCBI Taxonomy" id="447962"/>
    <lineage>
        <taxon>Eukaryota</taxon>
        <taxon>Fungi</taxon>
        <taxon>Fungi incertae sedis</taxon>
        <taxon>Chytridiomycota</taxon>
        <taxon>Chytridiomycota incertae sedis</taxon>
        <taxon>Chytridiomycetes</taxon>
        <taxon>Lobulomycetales</taxon>
        <taxon>Lobulomycetaceae</taxon>
        <taxon>Clydaea</taxon>
    </lineage>
</organism>
<evidence type="ECO:0000256" key="1">
    <source>
        <dbReference type="SAM" id="SignalP"/>
    </source>
</evidence>
<dbReference type="AlphaFoldDB" id="A0AAD5XYX1"/>
<keyword evidence="1" id="KW-0732">Signal</keyword>
<feature type="domain" description="DOMON" evidence="2">
    <location>
        <begin position="31"/>
        <end position="151"/>
    </location>
</feature>
<comment type="caution">
    <text evidence="3">The sequence shown here is derived from an EMBL/GenBank/DDBJ whole genome shotgun (WGS) entry which is preliminary data.</text>
</comment>
<dbReference type="InterPro" id="IPR005018">
    <property type="entry name" value="DOMON_domain"/>
</dbReference>
<dbReference type="Pfam" id="PF16010">
    <property type="entry name" value="CDH-cyt"/>
    <property type="match status" value="1"/>
</dbReference>
<gene>
    <name evidence="3" type="ORF">HK099_002664</name>
</gene>